<feature type="transmembrane region" description="Helical" evidence="2">
    <location>
        <begin position="46"/>
        <end position="66"/>
    </location>
</feature>
<keyword evidence="2" id="KW-0472">Membrane</keyword>
<dbReference type="GO" id="GO:0005789">
    <property type="term" value="C:endoplasmic reticulum membrane"/>
    <property type="evidence" value="ECO:0007669"/>
    <property type="project" value="TreeGrafter"/>
</dbReference>
<feature type="compositionally biased region" description="Polar residues" evidence="1">
    <location>
        <begin position="78"/>
        <end position="89"/>
    </location>
</feature>
<evidence type="ECO:0000313" key="3">
    <source>
        <dbReference type="EMBL" id="OAX82747.1"/>
    </source>
</evidence>
<evidence type="ECO:0000313" key="4">
    <source>
        <dbReference type="Proteomes" id="UP000091918"/>
    </source>
</evidence>
<comment type="caution">
    <text evidence="3">The sequence shown here is derived from an EMBL/GenBank/DDBJ whole genome shotgun (WGS) entry which is preliminary data.</text>
</comment>
<keyword evidence="2" id="KW-1133">Transmembrane helix</keyword>
<organism evidence="3 4">
    <name type="scientific">Emergomyces africanus</name>
    <dbReference type="NCBI Taxonomy" id="1955775"/>
    <lineage>
        <taxon>Eukaryota</taxon>
        <taxon>Fungi</taxon>
        <taxon>Dikarya</taxon>
        <taxon>Ascomycota</taxon>
        <taxon>Pezizomycotina</taxon>
        <taxon>Eurotiomycetes</taxon>
        <taxon>Eurotiomycetidae</taxon>
        <taxon>Onygenales</taxon>
        <taxon>Ajellomycetaceae</taxon>
        <taxon>Emergomyces</taxon>
    </lineage>
</organism>
<name>A0A1B7P1M4_9EURO</name>
<dbReference type="PANTHER" id="PTHR28251">
    <property type="entry name" value="V-TYPE ATPASE ASSEMBLY FACTOR PKR1"/>
    <property type="match status" value="1"/>
</dbReference>
<dbReference type="AlphaFoldDB" id="A0A1B7P1M4"/>
<dbReference type="Proteomes" id="UP000091918">
    <property type="component" value="Unassembled WGS sequence"/>
</dbReference>
<dbReference type="Pfam" id="PF08636">
    <property type="entry name" value="Pkr1"/>
    <property type="match status" value="1"/>
</dbReference>
<dbReference type="PANTHER" id="PTHR28251:SF1">
    <property type="entry name" value="V-TYPE ATPASE ASSEMBLY FACTOR PKR1"/>
    <property type="match status" value="1"/>
</dbReference>
<dbReference type="GO" id="GO:0070072">
    <property type="term" value="P:vacuolar proton-transporting V-type ATPase complex assembly"/>
    <property type="evidence" value="ECO:0007669"/>
    <property type="project" value="InterPro"/>
</dbReference>
<evidence type="ECO:0000256" key="1">
    <source>
        <dbReference type="SAM" id="MobiDB-lite"/>
    </source>
</evidence>
<evidence type="ECO:0000256" key="2">
    <source>
        <dbReference type="SAM" id="Phobius"/>
    </source>
</evidence>
<dbReference type="InterPro" id="IPR013945">
    <property type="entry name" value="Pkr1"/>
</dbReference>
<proteinExistence type="predicted"/>
<feature type="compositionally biased region" description="Basic and acidic residues" evidence="1">
    <location>
        <begin position="142"/>
        <end position="155"/>
    </location>
</feature>
<dbReference type="EMBL" id="LGUA01000260">
    <property type="protein sequence ID" value="OAX82747.1"/>
    <property type="molecule type" value="Genomic_DNA"/>
</dbReference>
<protein>
    <submittedName>
        <fullName evidence="3">Uncharacterized protein</fullName>
    </submittedName>
</protein>
<gene>
    <name evidence="3" type="ORF">ACJ72_02901</name>
</gene>
<dbReference type="OrthoDB" id="9626941at2759"/>
<sequence length="175" mass="19088">MASFMEDLWTSIFTPGATPTLLVATNVTFAALQILLFALLLATYSIHFVVLSSLCGCLWWAINWFVKELEISREQSDAANNLRSQTTQKGFAGRPPGAIDTESETETESLAGGEPNLPAAAVSSGLMGPPPARGPGVSRAPQKYDEDLRKRRSAPDHSGYVSTDSEWEKVDERER</sequence>
<keyword evidence="2" id="KW-0812">Transmembrane</keyword>
<feature type="transmembrane region" description="Helical" evidence="2">
    <location>
        <begin position="21"/>
        <end position="40"/>
    </location>
</feature>
<feature type="compositionally biased region" description="Basic and acidic residues" evidence="1">
    <location>
        <begin position="166"/>
        <end position="175"/>
    </location>
</feature>
<keyword evidence="4" id="KW-1185">Reference proteome</keyword>
<feature type="region of interest" description="Disordered" evidence="1">
    <location>
        <begin position="78"/>
        <end position="175"/>
    </location>
</feature>
<accession>A0A1B7P1M4</accession>
<reference evidence="3 4" key="1">
    <citation type="submission" date="2015-07" db="EMBL/GenBank/DDBJ databases">
        <title>Emmonsia species relationships and genome sequence.</title>
        <authorList>
            <person name="Cuomo C.A."/>
            <person name="Schwartz I.S."/>
            <person name="Kenyon C."/>
            <person name="de Hoog G.S."/>
            <person name="Govender N.P."/>
            <person name="Botha A."/>
            <person name="Moreno L."/>
            <person name="de Vries M."/>
            <person name="Munoz J.F."/>
            <person name="Stielow J.B."/>
        </authorList>
    </citation>
    <scope>NUCLEOTIDE SEQUENCE [LARGE SCALE GENOMIC DNA]</scope>
    <source>
        <strain evidence="3 4">CBS 136260</strain>
    </source>
</reference>
<dbReference type="STRING" id="1658172.A0A1B7P1M4"/>